<reference evidence="6" key="1">
    <citation type="submission" date="2022-03" db="EMBL/GenBank/DDBJ databases">
        <authorList>
            <person name="Lindestad O."/>
        </authorList>
    </citation>
    <scope>NUCLEOTIDE SEQUENCE</scope>
</reference>
<dbReference type="SUPFAM" id="SSF53474">
    <property type="entry name" value="alpha/beta-Hydrolases"/>
    <property type="match status" value="1"/>
</dbReference>
<evidence type="ECO:0000256" key="3">
    <source>
        <dbReference type="ARBA" id="ARBA00022525"/>
    </source>
</evidence>
<dbReference type="GO" id="GO:0017171">
    <property type="term" value="F:serine hydrolase activity"/>
    <property type="evidence" value="ECO:0007669"/>
    <property type="project" value="TreeGrafter"/>
</dbReference>
<evidence type="ECO:0000256" key="2">
    <source>
        <dbReference type="ARBA" id="ARBA00010701"/>
    </source>
</evidence>
<dbReference type="InterPro" id="IPR000734">
    <property type="entry name" value="TAG_lipase"/>
</dbReference>
<dbReference type="Pfam" id="PF00151">
    <property type="entry name" value="Lipase"/>
    <property type="match status" value="1"/>
</dbReference>
<comment type="subcellular location">
    <subcellularLocation>
        <location evidence="1">Secreted</location>
    </subcellularLocation>
</comment>
<sequence length="134" mass="15052">MHVSGLNPSRNQWDANSPRLSFRDAEYVEVIHTDGIGLISYGIGDPIGHVDFYPNGGTGQPGCFLNNYCSHNRAWDLMAASFTHDRFVGNRCGNWHQVTLNSCRGYQLTMGNNEFSKIGTGMFRVNTRRTYPFA</sequence>
<dbReference type="OrthoDB" id="199913at2759"/>
<evidence type="ECO:0000259" key="5">
    <source>
        <dbReference type="Pfam" id="PF00151"/>
    </source>
</evidence>
<proteinExistence type="inferred from homology"/>
<dbReference type="Gene3D" id="3.40.50.1820">
    <property type="entry name" value="alpha/beta hydrolase"/>
    <property type="match status" value="1"/>
</dbReference>
<evidence type="ECO:0000256" key="4">
    <source>
        <dbReference type="RuleBase" id="RU004262"/>
    </source>
</evidence>
<dbReference type="PANTHER" id="PTHR11610">
    <property type="entry name" value="LIPASE"/>
    <property type="match status" value="1"/>
</dbReference>
<evidence type="ECO:0000313" key="6">
    <source>
        <dbReference type="EMBL" id="CAH2232919.1"/>
    </source>
</evidence>
<dbReference type="Proteomes" id="UP000838756">
    <property type="component" value="Unassembled WGS sequence"/>
</dbReference>
<dbReference type="InterPro" id="IPR029058">
    <property type="entry name" value="AB_hydrolase_fold"/>
</dbReference>
<dbReference type="GO" id="GO:0016042">
    <property type="term" value="P:lipid catabolic process"/>
    <property type="evidence" value="ECO:0007669"/>
    <property type="project" value="TreeGrafter"/>
</dbReference>
<dbReference type="GO" id="GO:0016298">
    <property type="term" value="F:lipase activity"/>
    <property type="evidence" value="ECO:0007669"/>
    <property type="project" value="InterPro"/>
</dbReference>
<dbReference type="PANTHER" id="PTHR11610:SF173">
    <property type="entry name" value="LIPASE DOMAIN-CONTAINING PROTEIN-RELATED"/>
    <property type="match status" value="1"/>
</dbReference>
<keyword evidence="3" id="KW-0964">Secreted</keyword>
<name>A0A8S4R8E7_9NEOP</name>
<dbReference type="EMBL" id="CAKXAJ010024925">
    <property type="protein sequence ID" value="CAH2232919.1"/>
    <property type="molecule type" value="Genomic_DNA"/>
</dbReference>
<evidence type="ECO:0000256" key="1">
    <source>
        <dbReference type="ARBA" id="ARBA00004613"/>
    </source>
</evidence>
<protein>
    <submittedName>
        <fullName evidence="6">Jg12422 protein</fullName>
    </submittedName>
</protein>
<accession>A0A8S4R8E7</accession>
<comment type="caution">
    <text evidence="6">The sequence shown here is derived from an EMBL/GenBank/DDBJ whole genome shotgun (WGS) entry which is preliminary data.</text>
</comment>
<dbReference type="GO" id="GO:0005615">
    <property type="term" value="C:extracellular space"/>
    <property type="evidence" value="ECO:0007669"/>
    <property type="project" value="TreeGrafter"/>
</dbReference>
<evidence type="ECO:0000313" key="7">
    <source>
        <dbReference type="Proteomes" id="UP000838756"/>
    </source>
</evidence>
<gene>
    <name evidence="6" type="primary">jg12422</name>
    <name evidence="6" type="ORF">PAEG_LOCUS11091</name>
</gene>
<organism evidence="6 7">
    <name type="scientific">Pararge aegeria aegeria</name>
    <dbReference type="NCBI Taxonomy" id="348720"/>
    <lineage>
        <taxon>Eukaryota</taxon>
        <taxon>Metazoa</taxon>
        <taxon>Ecdysozoa</taxon>
        <taxon>Arthropoda</taxon>
        <taxon>Hexapoda</taxon>
        <taxon>Insecta</taxon>
        <taxon>Pterygota</taxon>
        <taxon>Neoptera</taxon>
        <taxon>Endopterygota</taxon>
        <taxon>Lepidoptera</taxon>
        <taxon>Glossata</taxon>
        <taxon>Ditrysia</taxon>
        <taxon>Papilionoidea</taxon>
        <taxon>Nymphalidae</taxon>
        <taxon>Satyrinae</taxon>
        <taxon>Satyrini</taxon>
        <taxon>Parargina</taxon>
        <taxon>Pararge</taxon>
    </lineage>
</organism>
<comment type="similarity">
    <text evidence="2 4">Belongs to the AB hydrolase superfamily. Lipase family.</text>
</comment>
<keyword evidence="7" id="KW-1185">Reference proteome</keyword>
<dbReference type="InterPro" id="IPR013818">
    <property type="entry name" value="Lipase"/>
</dbReference>
<dbReference type="AlphaFoldDB" id="A0A8S4R8E7"/>
<feature type="domain" description="Lipase" evidence="5">
    <location>
        <begin position="5"/>
        <end position="105"/>
    </location>
</feature>